<protein>
    <submittedName>
        <fullName evidence="2">Uncharacterized protein</fullName>
    </submittedName>
</protein>
<name>A0A1G5K7M4_9FIRM</name>
<reference evidence="2 3" key="1">
    <citation type="submission" date="2016-10" db="EMBL/GenBank/DDBJ databases">
        <authorList>
            <person name="de Groot N.N."/>
        </authorList>
    </citation>
    <scope>NUCLEOTIDE SEQUENCE [LARGE SCALE GENOMIC DNA]</scope>
    <source>
        <strain evidence="2 3">DSM 18978</strain>
    </source>
</reference>
<keyword evidence="1" id="KW-0812">Transmembrane</keyword>
<accession>A0A1G5K7M4</accession>
<evidence type="ECO:0000256" key="1">
    <source>
        <dbReference type="SAM" id="Phobius"/>
    </source>
</evidence>
<evidence type="ECO:0000313" key="3">
    <source>
        <dbReference type="Proteomes" id="UP000198636"/>
    </source>
</evidence>
<proteinExistence type="predicted"/>
<organism evidence="2 3">
    <name type="scientific">Alkaliphilus peptidifermentans DSM 18978</name>
    <dbReference type="NCBI Taxonomy" id="1120976"/>
    <lineage>
        <taxon>Bacteria</taxon>
        <taxon>Bacillati</taxon>
        <taxon>Bacillota</taxon>
        <taxon>Clostridia</taxon>
        <taxon>Peptostreptococcales</taxon>
        <taxon>Natronincolaceae</taxon>
        <taxon>Alkaliphilus</taxon>
    </lineage>
</organism>
<evidence type="ECO:0000313" key="2">
    <source>
        <dbReference type="EMBL" id="SCY96623.1"/>
    </source>
</evidence>
<dbReference type="STRING" id="1120976.SAMN03080606_03290"/>
<dbReference type="EMBL" id="FMUS01000024">
    <property type="protein sequence ID" value="SCY96623.1"/>
    <property type="molecule type" value="Genomic_DNA"/>
</dbReference>
<keyword evidence="1" id="KW-0472">Membrane</keyword>
<gene>
    <name evidence="2" type="ORF">SAMN03080606_03290</name>
</gene>
<dbReference type="Proteomes" id="UP000198636">
    <property type="component" value="Unassembled WGS sequence"/>
</dbReference>
<feature type="transmembrane region" description="Helical" evidence="1">
    <location>
        <begin position="6"/>
        <end position="29"/>
    </location>
</feature>
<keyword evidence="3" id="KW-1185">Reference proteome</keyword>
<keyword evidence="1" id="KW-1133">Transmembrane helix</keyword>
<dbReference type="AlphaFoldDB" id="A0A1G5K7M4"/>
<dbReference type="RefSeq" id="WP_176759071.1">
    <property type="nucleotide sequence ID" value="NZ_FMUS01000024.1"/>
</dbReference>
<sequence>MERYIVPGAILLIILISIQYSLNKIIVLLKDIKRILTNQYNKDHE</sequence>